<organism evidence="1 2">
    <name type="scientific">Scylla paramamosain</name>
    <name type="common">Mud crab</name>
    <dbReference type="NCBI Taxonomy" id="85552"/>
    <lineage>
        <taxon>Eukaryota</taxon>
        <taxon>Metazoa</taxon>
        <taxon>Ecdysozoa</taxon>
        <taxon>Arthropoda</taxon>
        <taxon>Crustacea</taxon>
        <taxon>Multicrustacea</taxon>
        <taxon>Malacostraca</taxon>
        <taxon>Eumalacostraca</taxon>
        <taxon>Eucarida</taxon>
        <taxon>Decapoda</taxon>
        <taxon>Pleocyemata</taxon>
        <taxon>Brachyura</taxon>
        <taxon>Eubrachyura</taxon>
        <taxon>Portunoidea</taxon>
        <taxon>Portunidae</taxon>
        <taxon>Portuninae</taxon>
        <taxon>Scylla</taxon>
    </lineage>
</organism>
<dbReference type="EMBL" id="JARAKH010000029">
    <property type="protein sequence ID" value="KAK8387889.1"/>
    <property type="molecule type" value="Genomic_DNA"/>
</dbReference>
<reference evidence="1 2" key="1">
    <citation type="submission" date="2023-03" db="EMBL/GenBank/DDBJ databases">
        <title>High-quality genome of Scylla paramamosain provides insights in environmental adaptation.</title>
        <authorList>
            <person name="Zhang L."/>
        </authorList>
    </citation>
    <scope>NUCLEOTIDE SEQUENCE [LARGE SCALE GENOMIC DNA]</scope>
    <source>
        <strain evidence="1">LZ_2023a</strain>
        <tissue evidence="1">Muscle</tissue>
    </source>
</reference>
<dbReference type="AlphaFoldDB" id="A0AAW0TJJ9"/>
<evidence type="ECO:0000313" key="2">
    <source>
        <dbReference type="Proteomes" id="UP001487740"/>
    </source>
</evidence>
<comment type="caution">
    <text evidence="1">The sequence shown here is derived from an EMBL/GenBank/DDBJ whole genome shotgun (WGS) entry which is preliminary data.</text>
</comment>
<sequence>MRDAVLNLKMLDIERHKELFAHIIIFTPERRWECEGRETEASHQSFAQLAGSTVGLQTISTLTEPFLPVRLVLCWRVIEDNHYNNIGTSSAHLLYW</sequence>
<accession>A0AAW0TJJ9</accession>
<proteinExistence type="predicted"/>
<dbReference type="Proteomes" id="UP001487740">
    <property type="component" value="Unassembled WGS sequence"/>
</dbReference>
<keyword evidence="2" id="KW-1185">Reference proteome</keyword>
<name>A0AAW0TJJ9_SCYPA</name>
<protein>
    <submittedName>
        <fullName evidence="1">Uncharacterized protein</fullName>
    </submittedName>
</protein>
<evidence type="ECO:0000313" key="1">
    <source>
        <dbReference type="EMBL" id="KAK8387889.1"/>
    </source>
</evidence>
<gene>
    <name evidence="1" type="ORF">O3P69_020066</name>
</gene>